<gene>
    <name evidence="4" type="primary">LOC111101274</name>
</gene>
<sequence>MRGKDVFYCLITTLITSFTMISAADSCPISLKTVIKVESCPKTEKEWVENAIKMRCETYASQCSEPGKLKYHCAINASGGLVEVCAYEQNILYGQCTEYSESGNLIMGSKNFTCYNITNNRCPDFYLSTKAYKYPECYLLIKKTTEIQQPAPTNEQSSPSVDLTTASNISHEKTENESGIDLPNFAVTVLSVVIAREILP</sequence>
<keyword evidence="2" id="KW-0732">Signal</keyword>
<dbReference type="KEGG" id="cvn:111101274"/>
<accession>A0A8B8AHE5</accession>
<evidence type="ECO:0000256" key="1">
    <source>
        <dbReference type="SAM" id="MobiDB-lite"/>
    </source>
</evidence>
<keyword evidence="3" id="KW-1185">Reference proteome</keyword>
<evidence type="ECO:0000256" key="2">
    <source>
        <dbReference type="SAM" id="SignalP"/>
    </source>
</evidence>
<feature type="signal peptide" evidence="2">
    <location>
        <begin position="1"/>
        <end position="26"/>
    </location>
</feature>
<feature type="chain" id="PRO_5034934546" evidence="2">
    <location>
        <begin position="27"/>
        <end position="200"/>
    </location>
</feature>
<proteinExistence type="predicted"/>
<feature type="region of interest" description="Disordered" evidence="1">
    <location>
        <begin position="149"/>
        <end position="176"/>
    </location>
</feature>
<evidence type="ECO:0000313" key="4">
    <source>
        <dbReference type="RefSeq" id="XP_022289419.1"/>
    </source>
</evidence>
<dbReference type="GeneID" id="111101274"/>
<reference evidence="4" key="1">
    <citation type="submission" date="2025-08" db="UniProtKB">
        <authorList>
            <consortium name="RefSeq"/>
        </authorList>
    </citation>
    <scope>IDENTIFICATION</scope>
    <source>
        <tissue evidence="4">Whole sample</tissue>
    </source>
</reference>
<feature type="compositionally biased region" description="Polar residues" evidence="1">
    <location>
        <begin position="149"/>
        <end position="169"/>
    </location>
</feature>
<evidence type="ECO:0000313" key="3">
    <source>
        <dbReference type="Proteomes" id="UP000694844"/>
    </source>
</evidence>
<name>A0A8B8AHE5_CRAVI</name>
<dbReference type="Proteomes" id="UP000694844">
    <property type="component" value="Chromosome 6"/>
</dbReference>
<organism evidence="3 4">
    <name type="scientific">Crassostrea virginica</name>
    <name type="common">Eastern oyster</name>
    <dbReference type="NCBI Taxonomy" id="6565"/>
    <lineage>
        <taxon>Eukaryota</taxon>
        <taxon>Metazoa</taxon>
        <taxon>Spiralia</taxon>
        <taxon>Lophotrochozoa</taxon>
        <taxon>Mollusca</taxon>
        <taxon>Bivalvia</taxon>
        <taxon>Autobranchia</taxon>
        <taxon>Pteriomorphia</taxon>
        <taxon>Ostreida</taxon>
        <taxon>Ostreoidea</taxon>
        <taxon>Ostreidae</taxon>
        <taxon>Crassostrea</taxon>
    </lineage>
</organism>
<protein>
    <submittedName>
        <fullName evidence="4">Uncharacterized protein LOC111101274 isoform X1</fullName>
    </submittedName>
</protein>
<dbReference type="RefSeq" id="XP_022289419.1">
    <property type="nucleotide sequence ID" value="XM_022433711.1"/>
</dbReference>
<dbReference type="AlphaFoldDB" id="A0A8B8AHE5"/>